<feature type="transmembrane region" description="Helical" evidence="1">
    <location>
        <begin position="96"/>
        <end position="113"/>
    </location>
</feature>
<organism evidence="2 3">
    <name type="scientific">Methanococcoides methylutens MM1</name>
    <dbReference type="NCBI Taxonomy" id="1434104"/>
    <lineage>
        <taxon>Archaea</taxon>
        <taxon>Methanobacteriati</taxon>
        <taxon>Methanobacteriota</taxon>
        <taxon>Stenosarchaea group</taxon>
        <taxon>Methanomicrobia</taxon>
        <taxon>Methanosarcinales</taxon>
        <taxon>Methanosarcinaceae</taxon>
        <taxon>Methanococcoides</taxon>
    </lineage>
</organism>
<dbReference type="KEGG" id="mmet:MCMEM_1460"/>
<proteinExistence type="predicted"/>
<evidence type="ECO:0000313" key="2">
    <source>
        <dbReference type="EMBL" id="AKB85513.1"/>
    </source>
</evidence>
<protein>
    <submittedName>
        <fullName evidence="2">Uncharacterized protein</fullName>
    </submittedName>
</protein>
<gene>
    <name evidence="2" type="ORF">MCMEM_1460</name>
</gene>
<feature type="transmembrane region" description="Helical" evidence="1">
    <location>
        <begin position="35"/>
        <end position="57"/>
    </location>
</feature>
<keyword evidence="3" id="KW-1185">Reference proteome</keyword>
<dbReference type="Proteomes" id="UP000033048">
    <property type="component" value="Chromosome"/>
</dbReference>
<dbReference type="STRING" id="1434104.MCMEM_1460"/>
<evidence type="ECO:0000256" key="1">
    <source>
        <dbReference type="SAM" id="Phobius"/>
    </source>
</evidence>
<sequence length="223" mass="25239">MKISSKPVSELSLIFVLFMAVIFLLTLTSSLSDKLILIVLEIVVFVFAGMLLLGYSADKYLNKGEMRRAIAGTFVVGFTLLLLLSAFYEFKNNDIVNAYIQLTGVVIAFYFGTRTVMGKQKENFNNLNIENVKFNLDRSGNPDRTITISIRNGSDDSIIVDKIYINEDDYDTQIQVQSQKSKKETIRLIDVWKYGEKYKVKVATAKGEMVESVFLPPERTASR</sequence>
<name>A0A0E3SSI6_METMT</name>
<keyword evidence="1" id="KW-0812">Transmembrane</keyword>
<keyword evidence="1" id="KW-1133">Transmembrane helix</keyword>
<dbReference type="AlphaFoldDB" id="A0A0E3SSI6"/>
<dbReference type="GeneID" id="25417984"/>
<feature type="transmembrane region" description="Helical" evidence="1">
    <location>
        <begin position="12"/>
        <end position="29"/>
    </location>
</feature>
<dbReference type="EMBL" id="CP009518">
    <property type="protein sequence ID" value="AKB85513.1"/>
    <property type="molecule type" value="Genomic_DNA"/>
</dbReference>
<keyword evidence="1" id="KW-0472">Membrane</keyword>
<evidence type="ECO:0000313" key="3">
    <source>
        <dbReference type="Proteomes" id="UP000033048"/>
    </source>
</evidence>
<dbReference type="RefSeq" id="WP_052721379.1">
    <property type="nucleotide sequence ID" value="NZ_CP009518.1"/>
</dbReference>
<dbReference type="OrthoDB" id="99262at2157"/>
<reference evidence="2 3" key="1">
    <citation type="submission" date="2014-07" db="EMBL/GenBank/DDBJ databases">
        <title>Methanogenic archaea and the global carbon cycle.</title>
        <authorList>
            <person name="Henriksen J.R."/>
            <person name="Luke J."/>
            <person name="Reinhart S."/>
            <person name="Benedict M.N."/>
            <person name="Youngblut N.D."/>
            <person name="Metcalf M.E."/>
            <person name="Whitaker R.J."/>
            <person name="Metcalf W.W."/>
        </authorList>
    </citation>
    <scope>NUCLEOTIDE SEQUENCE [LARGE SCALE GENOMIC DNA]</scope>
    <source>
        <strain evidence="2 3">MM1</strain>
    </source>
</reference>
<dbReference type="HOGENOM" id="CLU_1197638_0_0_2"/>
<feature type="transmembrane region" description="Helical" evidence="1">
    <location>
        <begin position="69"/>
        <end position="90"/>
    </location>
</feature>
<accession>A0A0E3SSI6</accession>